<evidence type="ECO:0008006" key="6">
    <source>
        <dbReference type="Google" id="ProtNLM"/>
    </source>
</evidence>
<sequence>MNKIKIGFIGQGYVGKHFADDFETRGYDVVRYAKEEPHDKNKEVIKGCDVVFIAVPTPTNPDGYDASIIREVLPLAGVGKIVVIKSTILPGLTEKFQEEFPDRIIMHSPEFLSESTASYDVPNPFINIIGLAKETEEHKEAAKLVLSILPKATENLIMKSVEAEIFKYTHNCSGYTQIIFFNLMYDLAQKMGADWKVIEEAAKADPFIPNRYASPVHKSGRGAGGSCFIKDFAAFRGIYEKMADSPSGLDILKSMEKKNIELLKSSGKDVEILNGVYNVAEDK</sequence>
<evidence type="ECO:0000259" key="2">
    <source>
        <dbReference type="Pfam" id="PF00984"/>
    </source>
</evidence>
<dbReference type="SUPFAM" id="SSF48179">
    <property type="entry name" value="6-phosphogluconate dehydrogenase C-terminal domain-like"/>
    <property type="match status" value="1"/>
</dbReference>
<dbReference type="Pfam" id="PF00984">
    <property type="entry name" value="UDPG_MGDP_dh"/>
    <property type="match status" value="1"/>
</dbReference>
<reference evidence="5" key="1">
    <citation type="submission" date="2017-09" db="EMBL/GenBank/DDBJ databases">
        <title>Depth-based differentiation of microbial function through sediment-hosted aquifers and enrichment of novel symbionts in the deep terrestrial subsurface.</title>
        <authorList>
            <person name="Probst A.J."/>
            <person name="Ladd B."/>
            <person name="Jarett J.K."/>
            <person name="Geller-Mcgrath D.E."/>
            <person name="Sieber C.M.K."/>
            <person name="Emerson J.B."/>
            <person name="Anantharaman K."/>
            <person name="Thomas B.C."/>
            <person name="Malmstrom R."/>
            <person name="Stieglmeier M."/>
            <person name="Klingl A."/>
            <person name="Woyke T."/>
            <person name="Ryan C.M."/>
            <person name="Banfield J.F."/>
        </authorList>
    </citation>
    <scope>NUCLEOTIDE SEQUENCE [LARGE SCALE GENOMIC DNA]</scope>
</reference>
<dbReference type="Pfam" id="PF03721">
    <property type="entry name" value="UDPG_MGDP_dh_N"/>
    <property type="match status" value="1"/>
</dbReference>
<comment type="similarity">
    <text evidence="1">Belongs to the UDP-glucose/GDP-mannose dehydrogenase family.</text>
</comment>
<accession>A0A2M7WS69</accession>
<feature type="domain" description="UDP-glucose/GDP-mannose dehydrogenase N-terminal" evidence="3">
    <location>
        <begin position="41"/>
        <end position="137"/>
    </location>
</feature>
<evidence type="ECO:0000313" key="5">
    <source>
        <dbReference type="Proteomes" id="UP000230758"/>
    </source>
</evidence>
<dbReference type="Gene3D" id="3.40.50.720">
    <property type="entry name" value="NAD(P)-binding Rossmann-like Domain"/>
    <property type="match status" value="1"/>
</dbReference>
<dbReference type="Gene3D" id="1.10.1040.10">
    <property type="entry name" value="N-(1-d-carboxylethyl)-l-norvaline Dehydrogenase, domain 2"/>
    <property type="match status" value="1"/>
</dbReference>
<name>A0A2M7WS69_9BACT</name>
<dbReference type="SUPFAM" id="SSF51735">
    <property type="entry name" value="NAD(P)-binding Rossmann-fold domains"/>
    <property type="match status" value="1"/>
</dbReference>
<protein>
    <recommendedName>
        <fullName evidence="6">UDP-glucose/GDP-mannose dehydrogenase family protein</fullName>
    </recommendedName>
</protein>
<evidence type="ECO:0000256" key="1">
    <source>
        <dbReference type="ARBA" id="ARBA00006601"/>
    </source>
</evidence>
<dbReference type="InterPro" id="IPR036291">
    <property type="entry name" value="NAD(P)-bd_dom_sf"/>
</dbReference>
<dbReference type="GO" id="GO:0016616">
    <property type="term" value="F:oxidoreductase activity, acting on the CH-OH group of donors, NAD or NADP as acceptor"/>
    <property type="evidence" value="ECO:0007669"/>
    <property type="project" value="InterPro"/>
</dbReference>
<dbReference type="EMBL" id="PFXF01000020">
    <property type="protein sequence ID" value="PJA32834.1"/>
    <property type="molecule type" value="Genomic_DNA"/>
</dbReference>
<dbReference type="AlphaFoldDB" id="A0A2M7WS69"/>
<dbReference type="InterPro" id="IPR008927">
    <property type="entry name" value="6-PGluconate_DH-like_C_sf"/>
</dbReference>
<dbReference type="PANTHER" id="PTHR43750:SF3">
    <property type="entry name" value="UDP-GLUCOSE 6-DEHYDROGENASE TUAD"/>
    <property type="match status" value="1"/>
</dbReference>
<dbReference type="InterPro" id="IPR013328">
    <property type="entry name" value="6PGD_dom2"/>
</dbReference>
<dbReference type="GO" id="GO:0051287">
    <property type="term" value="F:NAD binding"/>
    <property type="evidence" value="ECO:0007669"/>
    <property type="project" value="InterPro"/>
</dbReference>
<feature type="domain" description="UDP-glucose/GDP-mannose dehydrogenase dimerisation" evidence="2">
    <location>
        <begin position="162"/>
        <end position="256"/>
    </location>
</feature>
<organism evidence="4 5">
    <name type="scientific">Candidatus Zambryskibacteria bacterium CG_4_9_14_3_um_filter_42_15</name>
    <dbReference type="NCBI Taxonomy" id="1975112"/>
    <lineage>
        <taxon>Bacteria</taxon>
        <taxon>Candidatus Zambryskiibacteriota</taxon>
    </lineage>
</organism>
<evidence type="ECO:0000259" key="3">
    <source>
        <dbReference type="Pfam" id="PF03721"/>
    </source>
</evidence>
<dbReference type="Proteomes" id="UP000230758">
    <property type="component" value="Unassembled WGS sequence"/>
</dbReference>
<proteinExistence type="inferred from homology"/>
<dbReference type="InterPro" id="IPR014026">
    <property type="entry name" value="UDP-Glc/GDP-Man_DH_dimer"/>
</dbReference>
<comment type="caution">
    <text evidence="4">The sequence shown here is derived from an EMBL/GenBank/DDBJ whole genome shotgun (WGS) entry which is preliminary data.</text>
</comment>
<dbReference type="PANTHER" id="PTHR43750">
    <property type="entry name" value="UDP-GLUCOSE 6-DEHYDROGENASE TUAD"/>
    <property type="match status" value="1"/>
</dbReference>
<dbReference type="InterPro" id="IPR001732">
    <property type="entry name" value="UDP-Glc/GDP-Man_DH_N"/>
</dbReference>
<evidence type="ECO:0000313" key="4">
    <source>
        <dbReference type="EMBL" id="PJA32834.1"/>
    </source>
</evidence>
<gene>
    <name evidence="4" type="ORF">CO185_01555</name>
</gene>